<keyword evidence="2" id="KW-0732">Signal</keyword>
<evidence type="ECO:0000313" key="4">
    <source>
        <dbReference type="EMBL" id="GIN56361.1"/>
    </source>
</evidence>
<feature type="domain" description="Deacetylase PdaC" evidence="3">
    <location>
        <begin position="75"/>
        <end position="166"/>
    </location>
</feature>
<gene>
    <name evidence="4" type="ORF">J8TS2_06800</name>
</gene>
<proteinExistence type="predicted"/>
<dbReference type="InterPro" id="IPR025303">
    <property type="entry name" value="PdaC"/>
</dbReference>
<dbReference type="Pfam" id="PF13739">
    <property type="entry name" value="PdaC"/>
    <property type="match status" value="1"/>
</dbReference>
<keyword evidence="5" id="KW-1185">Reference proteome</keyword>
<feature type="region of interest" description="Disordered" evidence="1">
    <location>
        <begin position="45"/>
        <end position="66"/>
    </location>
</feature>
<dbReference type="Gene3D" id="3.30.565.40">
    <property type="entry name" value="Fervidobacterium nodosum Rt17-B1 like"/>
    <property type="match status" value="1"/>
</dbReference>
<feature type="signal peptide" evidence="2">
    <location>
        <begin position="1"/>
        <end position="22"/>
    </location>
</feature>
<name>A0ABQ4KEG9_9BACI</name>
<feature type="compositionally biased region" description="Basic and acidic residues" evidence="1">
    <location>
        <begin position="45"/>
        <end position="63"/>
    </location>
</feature>
<dbReference type="Gene3D" id="3.90.640.20">
    <property type="entry name" value="Heat-shock cognate protein, ATPase"/>
    <property type="match status" value="1"/>
</dbReference>
<comment type="caution">
    <text evidence="4">The sequence shown here is derived from an EMBL/GenBank/DDBJ whole genome shotgun (WGS) entry which is preliminary data.</text>
</comment>
<feature type="chain" id="PRO_5047479355" description="Deacetylase PdaC domain-containing protein" evidence="2">
    <location>
        <begin position="23"/>
        <end position="407"/>
    </location>
</feature>
<evidence type="ECO:0000256" key="1">
    <source>
        <dbReference type="SAM" id="MobiDB-lite"/>
    </source>
</evidence>
<evidence type="ECO:0000259" key="3">
    <source>
        <dbReference type="Pfam" id="PF13739"/>
    </source>
</evidence>
<organism evidence="4 5">
    <name type="scientific">Lederbergia ruris</name>
    <dbReference type="NCBI Taxonomy" id="217495"/>
    <lineage>
        <taxon>Bacteria</taxon>
        <taxon>Bacillati</taxon>
        <taxon>Bacillota</taxon>
        <taxon>Bacilli</taxon>
        <taxon>Bacillales</taxon>
        <taxon>Bacillaceae</taxon>
        <taxon>Lederbergia</taxon>
    </lineage>
</organism>
<dbReference type="EMBL" id="BORB01000004">
    <property type="protein sequence ID" value="GIN56361.1"/>
    <property type="molecule type" value="Genomic_DNA"/>
</dbReference>
<evidence type="ECO:0000313" key="5">
    <source>
        <dbReference type="Proteomes" id="UP000679950"/>
    </source>
</evidence>
<sequence>MKNITILALLLLLVGCSQQGTADQKETVSEKEKVGTVNEDRVKEVVKETATKGEKESETEKPLPDLSQYETVKLEKKEESFEIEIEYPSFGYEPIDKLLAGEMQPQFENSQEAAKEIIEDPAYEEEGLGTKIKYSYNVSFNAPVVTDDFVSIYFDVYIYMGGVHGMEQSYAFNYDLKNNRLMNLEDVLSERGTTLQNVSKLVAEELINSDLFAEYRPDPVTFTYKEDVKKETEPTTTNYYAFSLTEDAIILYKQFYSLFPNSAGVVGVAVSWDKIDAATEEKKNDIVYQNDDHHFALRLPASWEGKYVVKEGDWNVAAEMSYDFQFMHNGKEICNIFSISVINTESADDTGPMNLIANHNGKSYVWNSIMEMPPELLEGGELQELEEEFARMVNEEVPEIMETFTFE</sequence>
<dbReference type="Proteomes" id="UP000679950">
    <property type="component" value="Unassembled WGS sequence"/>
</dbReference>
<evidence type="ECO:0000256" key="2">
    <source>
        <dbReference type="SAM" id="SignalP"/>
    </source>
</evidence>
<reference evidence="4 5" key="1">
    <citation type="submission" date="2021-03" db="EMBL/GenBank/DDBJ databases">
        <title>Antimicrobial resistance genes in bacteria isolated from Japanese honey, and their potential for conferring macrolide and lincosamide resistance in the American foulbrood pathogen Paenibacillus larvae.</title>
        <authorList>
            <person name="Okamoto M."/>
            <person name="Kumagai M."/>
            <person name="Kanamori H."/>
            <person name="Takamatsu D."/>
        </authorList>
    </citation>
    <scope>NUCLEOTIDE SEQUENCE [LARGE SCALE GENOMIC DNA]</scope>
    <source>
        <strain evidence="4 5">J8TS2</strain>
    </source>
</reference>
<protein>
    <recommendedName>
        <fullName evidence="3">Deacetylase PdaC domain-containing protein</fullName>
    </recommendedName>
</protein>
<dbReference type="PROSITE" id="PS51257">
    <property type="entry name" value="PROKAR_LIPOPROTEIN"/>
    <property type="match status" value="1"/>
</dbReference>
<dbReference type="InterPro" id="IPR037126">
    <property type="entry name" value="PdaC/RsiV-like_sf"/>
</dbReference>
<accession>A0ABQ4KEG9</accession>
<dbReference type="RefSeq" id="WP_212965503.1">
    <property type="nucleotide sequence ID" value="NZ_BORB01000004.1"/>
</dbReference>